<evidence type="ECO:0000256" key="4">
    <source>
        <dbReference type="ARBA" id="ARBA00023136"/>
    </source>
</evidence>
<proteinExistence type="predicted"/>
<accession>A0A6G1IVS0</accession>
<evidence type="ECO:0000256" key="2">
    <source>
        <dbReference type="ARBA" id="ARBA00022692"/>
    </source>
</evidence>
<dbReference type="PANTHER" id="PTHR23112">
    <property type="entry name" value="G PROTEIN-COUPLED RECEPTOR 157-RELATED"/>
    <property type="match status" value="1"/>
</dbReference>
<feature type="transmembrane region" description="Helical" evidence="5">
    <location>
        <begin position="367"/>
        <end position="389"/>
    </location>
</feature>
<dbReference type="GO" id="GO:0007189">
    <property type="term" value="P:adenylate cyclase-activating G protein-coupled receptor signaling pathway"/>
    <property type="evidence" value="ECO:0007669"/>
    <property type="project" value="TreeGrafter"/>
</dbReference>
<dbReference type="GO" id="GO:0005886">
    <property type="term" value="C:plasma membrane"/>
    <property type="evidence" value="ECO:0007669"/>
    <property type="project" value="TreeGrafter"/>
</dbReference>
<dbReference type="PANTHER" id="PTHR23112:SF37">
    <property type="entry name" value="G PROTEIN-COUPLED RECEPTOR GPR1"/>
    <property type="match status" value="1"/>
</dbReference>
<evidence type="ECO:0000256" key="3">
    <source>
        <dbReference type="ARBA" id="ARBA00022989"/>
    </source>
</evidence>
<evidence type="ECO:0000313" key="7">
    <source>
        <dbReference type="EMBL" id="KAF2681979.1"/>
    </source>
</evidence>
<dbReference type="PROSITE" id="PS50262">
    <property type="entry name" value="G_PROTEIN_RECEP_F1_2"/>
    <property type="match status" value="1"/>
</dbReference>
<feature type="transmembrane region" description="Helical" evidence="5">
    <location>
        <begin position="166"/>
        <end position="186"/>
    </location>
</feature>
<keyword evidence="2 5" id="KW-0812">Transmembrane</keyword>
<organism evidence="7 8">
    <name type="scientific">Lentithecium fluviatile CBS 122367</name>
    <dbReference type="NCBI Taxonomy" id="1168545"/>
    <lineage>
        <taxon>Eukaryota</taxon>
        <taxon>Fungi</taxon>
        <taxon>Dikarya</taxon>
        <taxon>Ascomycota</taxon>
        <taxon>Pezizomycotina</taxon>
        <taxon>Dothideomycetes</taxon>
        <taxon>Pleosporomycetidae</taxon>
        <taxon>Pleosporales</taxon>
        <taxon>Massarineae</taxon>
        <taxon>Lentitheciaceae</taxon>
        <taxon>Lentithecium</taxon>
    </lineage>
</organism>
<gene>
    <name evidence="7" type="ORF">K458DRAFT_371274</name>
</gene>
<feature type="domain" description="G-protein coupled receptors family 1 profile" evidence="6">
    <location>
        <begin position="20"/>
        <end position="387"/>
    </location>
</feature>
<keyword evidence="3 5" id="KW-1133">Transmembrane helix</keyword>
<feature type="transmembrane region" description="Helical" evidence="5">
    <location>
        <begin position="119"/>
        <end position="139"/>
    </location>
</feature>
<evidence type="ECO:0000256" key="1">
    <source>
        <dbReference type="ARBA" id="ARBA00004141"/>
    </source>
</evidence>
<feature type="transmembrane region" description="Helical" evidence="5">
    <location>
        <begin position="336"/>
        <end position="355"/>
    </location>
</feature>
<dbReference type="GO" id="GO:0004930">
    <property type="term" value="F:G protein-coupled receptor activity"/>
    <property type="evidence" value="ECO:0007669"/>
    <property type="project" value="TreeGrafter"/>
</dbReference>
<dbReference type="Gene3D" id="1.20.1070.10">
    <property type="entry name" value="Rhodopsin 7-helix transmembrane proteins"/>
    <property type="match status" value="1"/>
</dbReference>
<dbReference type="EMBL" id="MU005589">
    <property type="protein sequence ID" value="KAF2681979.1"/>
    <property type="molecule type" value="Genomic_DNA"/>
</dbReference>
<comment type="subcellular location">
    <subcellularLocation>
        <location evidence="1">Membrane</location>
        <topology evidence="1">Multi-pass membrane protein</topology>
    </subcellularLocation>
</comment>
<reference evidence="7" key="1">
    <citation type="journal article" date="2020" name="Stud. Mycol.">
        <title>101 Dothideomycetes genomes: a test case for predicting lifestyles and emergence of pathogens.</title>
        <authorList>
            <person name="Haridas S."/>
            <person name="Albert R."/>
            <person name="Binder M."/>
            <person name="Bloem J."/>
            <person name="Labutti K."/>
            <person name="Salamov A."/>
            <person name="Andreopoulos B."/>
            <person name="Baker S."/>
            <person name="Barry K."/>
            <person name="Bills G."/>
            <person name="Bluhm B."/>
            <person name="Cannon C."/>
            <person name="Castanera R."/>
            <person name="Culley D."/>
            <person name="Daum C."/>
            <person name="Ezra D."/>
            <person name="Gonzalez J."/>
            <person name="Henrissat B."/>
            <person name="Kuo A."/>
            <person name="Liang C."/>
            <person name="Lipzen A."/>
            <person name="Lutzoni F."/>
            <person name="Magnuson J."/>
            <person name="Mondo S."/>
            <person name="Nolan M."/>
            <person name="Ohm R."/>
            <person name="Pangilinan J."/>
            <person name="Park H.-J."/>
            <person name="Ramirez L."/>
            <person name="Alfaro M."/>
            <person name="Sun H."/>
            <person name="Tritt A."/>
            <person name="Yoshinaga Y."/>
            <person name="Zwiers L.-H."/>
            <person name="Turgeon B."/>
            <person name="Goodwin S."/>
            <person name="Spatafora J."/>
            <person name="Crous P."/>
            <person name="Grigoriev I."/>
        </authorList>
    </citation>
    <scope>NUCLEOTIDE SEQUENCE</scope>
    <source>
        <strain evidence="7">CBS 122367</strain>
    </source>
</reference>
<evidence type="ECO:0000256" key="5">
    <source>
        <dbReference type="SAM" id="Phobius"/>
    </source>
</evidence>
<dbReference type="InterPro" id="IPR023041">
    <property type="entry name" value="Glucose_rcpt_Git3-like_N"/>
</dbReference>
<dbReference type="OrthoDB" id="100006at2759"/>
<protein>
    <recommendedName>
        <fullName evidence="6">G-protein coupled receptors family 1 profile domain-containing protein</fullName>
    </recommendedName>
</protein>
<dbReference type="InterPro" id="IPR017452">
    <property type="entry name" value="GPCR_Rhodpsn_7TM"/>
</dbReference>
<evidence type="ECO:0000313" key="8">
    <source>
        <dbReference type="Proteomes" id="UP000799291"/>
    </source>
</evidence>
<name>A0A6G1IVS0_9PLEO</name>
<evidence type="ECO:0000259" key="6">
    <source>
        <dbReference type="PROSITE" id="PS50262"/>
    </source>
</evidence>
<keyword evidence="4 5" id="KW-0472">Membrane</keyword>
<sequence length="407" mass="45423">MVVLAVAIPTLIGSICSLIGVSLIFVCYIVFPFKTHFRHILVLNLATADFINSLNNTISGIYYIAKASIPTGPACTANGFIGQLSVQGTDFSILLIAIVTVVMLKSPRFLPDSSMRSKVLLSLAVWIVPITTSTIALASKAYGPVSGNWCWIEADRADLRYALTHGWRMCIIITTIGLYAYLFFYFRQVFTLEKHTTSVSMKENAETRKARFRDPESCPVNPETLGELTGDYTVNELVGDFTMDSREDLPPTYEQVQEMESRDLLAAAWVHNYASYTFRRHRIARKSIARPSIESVDTSKTNLTAESGDITSKEPSRGTDFATMNRARNKKIQRALIFNAYPIAYVLLWLPGLINRFVELSTGKSSFALQVLQSSTQFVGLANAITYGFNERVRRRVGNYFKKCGSC</sequence>
<dbReference type="Pfam" id="PF11710">
    <property type="entry name" value="Git3"/>
    <property type="match status" value="1"/>
</dbReference>
<feature type="transmembrane region" description="Helical" evidence="5">
    <location>
        <begin position="6"/>
        <end position="31"/>
    </location>
</feature>
<dbReference type="Proteomes" id="UP000799291">
    <property type="component" value="Unassembled WGS sequence"/>
</dbReference>
<keyword evidence="8" id="KW-1185">Reference proteome</keyword>
<dbReference type="AlphaFoldDB" id="A0A6G1IVS0"/>
<dbReference type="SUPFAM" id="SSF81321">
    <property type="entry name" value="Family A G protein-coupled receptor-like"/>
    <property type="match status" value="1"/>
</dbReference>